<dbReference type="PANTHER" id="PTHR47152:SF3">
    <property type="entry name" value="SLR1613 PROTEIN"/>
    <property type="match status" value="1"/>
</dbReference>
<dbReference type="CDD" id="cd06260">
    <property type="entry name" value="DUF820-like"/>
    <property type="match status" value="1"/>
</dbReference>
<dbReference type="InterPro" id="IPR008538">
    <property type="entry name" value="Uma2"/>
</dbReference>
<dbReference type="SUPFAM" id="SSF52980">
    <property type="entry name" value="Restriction endonuclease-like"/>
    <property type="match status" value="1"/>
</dbReference>
<dbReference type="Gene3D" id="3.90.1570.10">
    <property type="entry name" value="tt1808, chain A"/>
    <property type="match status" value="1"/>
</dbReference>
<dbReference type="Proteomes" id="UP001212123">
    <property type="component" value="Unassembled WGS sequence"/>
</dbReference>
<protein>
    <submittedName>
        <fullName evidence="2">Uma2 family endonuclease</fullName>
    </submittedName>
</protein>
<dbReference type="Pfam" id="PF05685">
    <property type="entry name" value="Uma2"/>
    <property type="match status" value="1"/>
</dbReference>
<keyword evidence="3" id="KW-1185">Reference proteome</keyword>
<keyword evidence="2" id="KW-0255">Endonuclease</keyword>
<organism evidence="2 3">
    <name type="scientific">Dolichospermum circinale CS-537/01</name>
    <dbReference type="NCBI Taxonomy" id="3021739"/>
    <lineage>
        <taxon>Bacteria</taxon>
        <taxon>Bacillati</taxon>
        <taxon>Cyanobacteriota</taxon>
        <taxon>Cyanophyceae</taxon>
        <taxon>Nostocales</taxon>
        <taxon>Aphanizomenonaceae</taxon>
        <taxon>Dolichospermum</taxon>
        <taxon>Dolichospermum circinale</taxon>
    </lineage>
</organism>
<gene>
    <name evidence="2" type="ORF">PN492_15410</name>
</gene>
<keyword evidence="2" id="KW-0378">Hydrolase</keyword>
<keyword evidence="2" id="KW-0540">Nuclease</keyword>
<dbReference type="InterPro" id="IPR012296">
    <property type="entry name" value="Nuclease_put_TT1808"/>
</dbReference>
<dbReference type="RefSeq" id="WP_028084843.1">
    <property type="nucleotide sequence ID" value="NZ_JAQMTU010000096.1"/>
</dbReference>
<evidence type="ECO:0000313" key="2">
    <source>
        <dbReference type="EMBL" id="MDB9487923.1"/>
    </source>
</evidence>
<dbReference type="PANTHER" id="PTHR47152">
    <property type="entry name" value="SLR2084 PROTEIN-RELATED"/>
    <property type="match status" value="1"/>
</dbReference>
<dbReference type="GO" id="GO:0004519">
    <property type="term" value="F:endonuclease activity"/>
    <property type="evidence" value="ECO:0007669"/>
    <property type="project" value="UniProtKB-KW"/>
</dbReference>
<sequence length="193" mass="21711">MVVTTSQAKKNPVVALLSNLTWETLEKLDADLAETGAQLTYLDGCLEIMTPLSDAHEEPKNTLGQLLEIYMRVKNIRFYGRGSTTIGTKELGARKEPDESYCLGTRKPVPDLAIEIIVTSGGIDTLEIYRRVGVSEVWFWQDGVISVYCLRSTGYDLVSKSELLPELDLRSLEFYSRMADQYDAVNDFMRSLI</sequence>
<accession>A0ABT5A7J2</accession>
<dbReference type="InterPro" id="IPR011335">
    <property type="entry name" value="Restrct_endonuc-II-like"/>
</dbReference>
<feature type="domain" description="Putative restriction endonuclease" evidence="1">
    <location>
        <begin position="22"/>
        <end position="169"/>
    </location>
</feature>
<proteinExistence type="predicted"/>
<evidence type="ECO:0000313" key="3">
    <source>
        <dbReference type="Proteomes" id="UP001212123"/>
    </source>
</evidence>
<comment type="caution">
    <text evidence="2">The sequence shown here is derived from an EMBL/GenBank/DDBJ whole genome shotgun (WGS) entry which is preliminary data.</text>
</comment>
<name>A0ABT5A7J2_9CYAN</name>
<dbReference type="EMBL" id="JAQMTU010000096">
    <property type="protein sequence ID" value="MDB9487923.1"/>
    <property type="molecule type" value="Genomic_DNA"/>
</dbReference>
<evidence type="ECO:0000259" key="1">
    <source>
        <dbReference type="Pfam" id="PF05685"/>
    </source>
</evidence>
<reference evidence="2 3" key="1">
    <citation type="submission" date="2023-01" db="EMBL/GenBank/DDBJ databases">
        <title>Genomes from the Australian National Cyanobacteria Reference Collection.</title>
        <authorList>
            <person name="Willis A."/>
            <person name="Lee E.M.F."/>
        </authorList>
    </citation>
    <scope>NUCLEOTIDE SEQUENCE [LARGE SCALE GENOMIC DNA]</scope>
    <source>
        <strain evidence="2 3">CS-537/01</strain>
    </source>
</reference>